<comment type="caution">
    <text evidence="1">The sequence shown here is derived from an EMBL/GenBank/DDBJ whole genome shotgun (WGS) entry which is preliminary data.</text>
</comment>
<proteinExistence type="predicted"/>
<dbReference type="EMBL" id="MU268566">
    <property type="protein sequence ID" value="KAH7904201.1"/>
    <property type="molecule type" value="Genomic_DNA"/>
</dbReference>
<sequence>MTGRSQYSALRYLKSTKSSVRTPWRHRMKTKALKRTPAENKVLKDKREAHRTEYQEALADAQAVITQEAVKLRERFGSHSIEYYFEAIIQSSRIKKTKRSENRWNAFVRAETKRINAEIPDNQPRLKAHELTPEIAKRWHGMTAEERKNATESAMEDLVEFRQNKSTATHNVPIHAFHDCRTAYTRISEELTSLTARTGNVHVFIGVRNDQDHYSRPYVYVSDDRIADFFQLAVNQTVNDIATRLEAYLISGVTGVIRNHREAFLQLKSQTSALIHRKLSEAAEVPVSKMYYVNFDENITAKYRVLVENWPLPKFCNPGSIGSNVELKVLYNAWQSGATYFRKMTQDEFRRWEAGQAEQVERREVEPEERVERRGAEPEEGSNGVDEHAHSNDTGHPAPLASALNSVSPYANPSTFTSTSRKRTHEPYQDYVMTISGASGMEVQVPKKARKVRSDKGTKKGPRRKAN</sequence>
<protein>
    <submittedName>
        <fullName evidence="1">Uncharacterized protein</fullName>
    </submittedName>
</protein>
<evidence type="ECO:0000313" key="1">
    <source>
        <dbReference type="EMBL" id="KAH7904201.1"/>
    </source>
</evidence>
<organism evidence="1 2">
    <name type="scientific">Hygrophoropsis aurantiaca</name>
    <dbReference type="NCBI Taxonomy" id="72124"/>
    <lineage>
        <taxon>Eukaryota</taxon>
        <taxon>Fungi</taxon>
        <taxon>Dikarya</taxon>
        <taxon>Basidiomycota</taxon>
        <taxon>Agaricomycotina</taxon>
        <taxon>Agaricomycetes</taxon>
        <taxon>Agaricomycetidae</taxon>
        <taxon>Boletales</taxon>
        <taxon>Coniophorineae</taxon>
        <taxon>Hygrophoropsidaceae</taxon>
        <taxon>Hygrophoropsis</taxon>
    </lineage>
</organism>
<evidence type="ECO:0000313" key="2">
    <source>
        <dbReference type="Proteomes" id="UP000790377"/>
    </source>
</evidence>
<reference evidence="1" key="1">
    <citation type="journal article" date="2021" name="New Phytol.">
        <title>Evolutionary innovations through gain and loss of genes in the ectomycorrhizal Boletales.</title>
        <authorList>
            <person name="Wu G."/>
            <person name="Miyauchi S."/>
            <person name="Morin E."/>
            <person name="Kuo A."/>
            <person name="Drula E."/>
            <person name="Varga T."/>
            <person name="Kohler A."/>
            <person name="Feng B."/>
            <person name="Cao Y."/>
            <person name="Lipzen A."/>
            <person name="Daum C."/>
            <person name="Hundley H."/>
            <person name="Pangilinan J."/>
            <person name="Johnson J."/>
            <person name="Barry K."/>
            <person name="LaButti K."/>
            <person name="Ng V."/>
            <person name="Ahrendt S."/>
            <person name="Min B."/>
            <person name="Choi I.G."/>
            <person name="Park H."/>
            <person name="Plett J.M."/>
            <person name="Magnuson J."/>
            <person name="Spatafora J.W."/>
            <person name="Nagy L.G."/>
            <person name="Henrissat B."/>
            <person name="Grigoriev I.V."/>
            <person name="Yang Z.L."/>
            <person name="Xu J."/>
            <person name="Martin F.M."/>
        </authorList>
    </citation>
    <scope>NUCLEOTIDE SEQUENCE</scope>
    <source>
        <strain evidence="1">ATCC 28755</strain>
    </source>
</reference>
<keyword evidence="2" id="KW-1185">Reference proteome</keyword>
<dbReference type="Proteomes" id="UP000790377">
    <property type="component" value="Unassembled WGS sequence"/>
</dbReference>
<name>A0ACB7ZTC8_9AGAM</name>
<gene>
    <name evidence="1" type="ORF">BJ138DRAFT_1239951</name>
</gene>
<accession>A0ACB7ZTC8</accession>